<dbReference type="PANTHER" id="PTHR45947:SF3">
    <property type="entry name" value="SULFOQUINOVOSYL TRANSFERASE SQD2"/>
    <property type="match status" value="1"/>
</dbReference>
<dbReference type="Pfam" id="PF13692">
    <property type="entry name" value="Glyco_trans_1_4"/>
    <property type="match status" value="1"/>
</dbReference>
<dbReference type="InterPro" id="IPR050194">
    <property type="entry name" value="Glycosyltransferase_grp1"/>
</dbReference>
<dbReference type="SUPFAM" id="SSF53756">
    <property type="entry name" value="UDP-Glycosyltransferase/glycogen phosphorylase"/>
    <property type="match status" value="1"/>
</dbReference>
<comment type="caution">
    <text evidence="2">The sequence shown here is derived from an EMBL/GenBank/DDBJ whole genome shotgun (WGS) entry which is preliminary data.</text>
</comment>
<evidence type="ECO:0000259" key="1">
    <source>
        <dbReference type="Pfam" id="PF13439"/>
    </source>
</evidence>
<evidence type="ECO:0000313" key="3">
    <source>
        <dbReference type="Proteomes" id="UP001202867"/>
    </source>
</evidence>
<organism evidence="2 3">
    <name type="scientific">Ancylobacter koreensis</name>
    <dbReference type="NCBI Taxonomy" id="266121"/>
    <lineage>
        <taxon>Bacteria</taxon>
        <taxon>Pseudomonadati</taxon>
        <taxon>Pseudomonadota</taxon>
        <taxon>Alphaproteobacteria</taxon>
        <taxon>Hyphomicrobiales</taxon>
        <taxon>Xanthobacteraceae</taxon>
        <taxon>Ancylobacter</taxon>
    </lineage>
</organism>
<reference evidence="3" key="1">
    <citation type="submission" date="2023-07" db="EMBL/GenBank/DDBJ databases">
        <title>Ancylobacter moscoviensis sp. nov., facultatively methylotrophic bacteria from activated sludge and the reclassification of Starkeya novella (Starkey 1934) Kelly et al. 2000 as Ancylobacter novellus comb. nov., Starkeya koreensis Im et al. 2006 as Ancylobacter koreensis comb.nov., Angulomicrobium tetraedrale Vasil'eva et al. 1986 as Ancylobacter tetraedralis comb. nov., Angulomicrobium amanitiforme Fritz et al. 2004 as Ancylobacter amanitiformis comb. nov. and Methylorhabdus multivorans Doronina et al. 1996 as Ancylobacter multivorans comb. nov. and emended description of the genus Ancylobacter.</title>
        <authorList>
            <person name="Doronina N."/>
            <person name="Chemodurova A."/>
            <person name="Grouzdev D."/>
            <person name="Koziaeva V."/>
            <person name="Shi W."/>
            <person name="Wu L."/>
            <person name="Kaparullina E."/>
        </authorList>
    </citation>
    <scope>NUCLEOTIDE SEQUENCE [LARGE SCALE GENOMIC DNA]</scope>
    <source>
        <strain evidence="3">Jip08</strain>
    </source>
</reference>
<proteinExistence type="predicted"/>
<sequence length="351" mass="38197">MMHILVATDAWLPQVNGVVRSLQNTAREAAELGVRIDFLTPGDFRTVPMPTYPEIRLALATPGRIARRMDEIGADFVHIATEGPIGLMARRVCLRRGQSFTTSYHTRFPEYLAARAPVPQRLSYAFLRRFHNSGAGIMVSTPTLEAELRGRGFNNIMRWSRGVDAALFRPRAVEEMDPRVAALPRPIFLSVGRVAVEKNISAFLDLDLPGSKVVVGDGPARAELQARHPDVHFLGLNEGEALARIYASADVFVFPSLTDTFGIVLLEALASGLPVAAYPATGPKDVIGEAEIPVGVLGEDLRRSALAALDIDRAAARAFAQRFSWRACTEQFLHNIETAHARAGRAAALAG</sequence>
<dbReference type="PANTHER" id="PTHR45947">
    <property type="entry name" value="SULFOQUINOVOSYL TRANSFERASE SQD2"/>
    <property type="match status" value="1"/>
</dbReference>
<evidence type="ECO:0000313" key="2">
    <source>
        <dbReference type="EMBL" id="MCK0209523.1"/>
    </source>
</evidence>
<dbReference type="EMBL" id="JALKCG010000007">
    <property type="protein sequence ID" value="MCK0209523.1"/>
    <property type="molecule type" value="Genomic_DNA"/>
</dbReference>
<keyword evidence="3" id="KW-1185">Reference proteome</keyword>
<accession>A0ABT0DQH6</accession>
<dbReference type="Proteomes" id="UP001202867">
    <property type="component" value="Unassembled WGS sequence"/>
</dbReference>
<feature type="domain" description="Glycosyltransferase subfamily 4-like N-terminal" evidence="1">
    <location>
        <begin position="15"/>
        <end position="165"/>
    </location>
</feature>
<name>A0ABT0DQH6_9HYPH</name>
<protein>
    <submittedName>
        <fullName evidence="2">Glycosyltransferase family 1 protein</fullName>
    </submittedName>
</protein>
<dbReference type="InterPro" id="IPR028098">
    <property type="entry name" value="Glyco_trans_4-like_N"/>
</dbReference>
<dbReference type="Gene3D" id="3.40.50.2000">
    <property type="entry name" value="Glycogen Phosphorylase B"/>
    <property type="match status" value="2"/>
</dbReference>
<dbReference type="CDD" id="cd03814">
    <property type="entry name" value="GT4-like"/>
    <property type="match status" value="1"/>
</dbReference>
<gene>
    <name evidence="2" type="ORF">MWN33_15940</name>
</gene>
<dbReference type="Pfam" id="PF13439">
    <property type="entry name" value="Glyco_transf_4"/>
    <property type="match status" value="1"/>
</dbReference>